<accession>A0A9Q1GDU4</accession>
<reference evidence="2" key="1">
    <citation type="journal article" date="2023" name="Science">
        <title>Genome structures resolve the early diversification of teleost fishes.</title>
        <authorList>
            <person name="Parey E."/>
            <person name="Louis A."/>
            <person name="Montfort J."/>
            <person name="Bouchez O."/>
            <person name="Roques C."/>
            <person name="Iampietro C."/>
            <person name="Lluch J."/>
            <person name="Castinel A."/>
            <person name="Donnadieu C."/>
            <person name="Desvignes T."/>
            <person name="Floi Bucao C."/>
            <person name="Jouanno E."/>
            <person name="Wen M."/>
            <person name="Mejri S."/>
            <person name="Dirks R."/>
            <person name="Jansen H."/>
            <person name="Henkel C."/>
            <person name="Chen W.J."/>
            <person name="Zahm M."/>
            <person name="Cabau C."/>
            <person name="Klopp C."/>
            <person name="Thompson A.W."/>
            <person name="Robinson-Rechavi M."/>
            <person name="Braasch I."/>
            <person name="Lecointre G."/>
            <person name="Bobe J."/>
            <person name="Postlethwait J.H."/>
            <person name="Berthelot C."/>
            <person name="Roest Crollius H."/>
            <person name="Guiguen Y."/>
        </authorList>
    </citation>
    <scope>NUCLEOTIDE SEQUENCE</scope>
    <source>
        <strain evidence="2">WJC10195</strain>
    </source>
</reference>
<feature type="region of interest" description="Disordered" evidence="1">
    <location>
        <begin position="82"/>
        <end position="111"/>
    </location>
</feature>
<protein>
    <submittedName>
        <fullName evidence="2">Uncharacterized protein</fullName>
    </submittedName>
</protein>
<feature type="compositionally biased region" description="Basic and acidic residues" evidence="1">
    <location>
        <begin position="101"/>
        <end position="111"/>
    </location>
</feature>
<organism evidence="2 3">
    <name type="scientific">Synaphobranchus kaupii</name>
    <name type="common">Kaup's arrowtooth eel</name>
    <dbReference type="NCBI Taxonomy" id="118154"/>
    <lineage>
        <taxon>Eukaryota</taxon>
        <taxon>Metazoa</taxon>
        <taxon>Chordata</taxon>
        <taxon>Craniata</taxon>
        <taxon>Vertebrata</taxon>
        <taxon>Euteleostomi</taxon>
        <taxon>Actinopterygii</taxon>
        <taxon>Neopterygii</taxon>
        <taxon>Teleostei</taxon>
        <taxon>Anguilliformes</taxon>
        <taxon>Synaphobranchidae</taxon>
        <taxon>Synaphobranchus</taxon>
    </lineage>
</organism>
<sequence length="111" mass="12280">MTVFGGLDAFGGEWLHVLCPCDRRVNPKELPSSPSERILNVGASVLERSTAAQTYELIKQAFRVHCCGPDGFHFLCSGQRQEVKPGVGRGRGSRKGWKQKRTGDLRPSRVL</sequence>
<comment type="caution">
    <text evidence="2">The sequence shown here is derived from an EMBL/GenBank/DDBJ whole genome shotgun (WGS) entry which is preliminary data.</text>
</comment>
<evidence type="ECO:0000313" key="3">
    <source>
        <dbReference type="Proteomes" id="UP001152622"/>
    </source>
</evidence>
<dbReference type="Proteomes" id="UP001152622">
    <property type="component" value="Chromosome 1"/>
</dbReference>
<gene>
    <name evidence="2" type="ORF">SKAU_G00032040</name>
</gene>
<feature type="compositionally biased region" description="Basic residues" evidence="1">
    <location>
        <begin position="91"/>
        <end position="100"/>
    </location>
</feature>
<evidence type="ECO:0000313" key="2">
    <source>
        <dbReference type="EMBL" id="KAJ8382426.1"/>
    </source>
</evidence>
<proteinExistence type="predicted"/>
<dbReference type="AlphaFoldDB" id="A0A9Q1GDU4"/>
<evidence type="ECO:0000256" key="1">
    <source>
        <dbReference type="SAM" id="MobiDB-lite"/>
    </source>
</evidence>
<name>A0A9Q1GDU4_SYNKA</name>
<keyword evidence="3" id="KW-1185">Reference proteome</keyword>
<dbReference type="EMBL" id="JAINUF010000001">
    <property type="protein sequence ID" value="KAJ8382426.1"/>
    <property type="molecule type" value="Genomic_DNA"/>
</dbReference>